<evidence type="ECO:0000256" key="1">
    <source>
        <dbReference type="ARBA" id="ARBA00010835"/>
    </source>
</evidence>
<reference evidence="3" key="1">
    <citation type="submission" date="2021-11" db="EMBL/GenBank/DDBJ databases">
        <title>The complete genome of Massilia sp sp. G4R7.</title>
        <authorList>
            <person name="Liu L."/>
            <person name="Yue J."/>
            <person name="Yuan J."/>
            <person name="Yang F."/>
            <person name="Li L."/>
        </authorList>
    </citation>
    <scope>NUCLEOTIDE SEQUENCE</scope>
    <source>
        <strain evidence="3">G4R7</strain>
    </source>
</reference>
<dbReference type="PANTHER" id="PTHR43804">
    <property type="entry name" value="LD18447P"/>
    <property type="match status" value="1"/>
</dbReference>
<dbReference type="Gene3D" id="3.30.160.20">
    <property type="match status" value="1"/>
</dbReference>
<dbReference type="EMBL" id="JAJNOC010000003">
    <property type="protein sequence ID" value="MCD2516896.1"/>
    <property type="molecule type" value="Genomic_DNA"/>
</dbReference>
<dbReference type="RefSeq" id="WP_231058218.1">
    <property type="nucleotide sequence ID" value="NZ_JAJNOC010000003.1"/>
</dbReference>
<name>A0ABS8Q579_9BURK</name>
<evidence type="ECO:0000313" key="4">
    <source>
        <dbReference type="Proteomes" id="UP001179361"/>
    </source>
</evidence>
<organism evidence="3 4">
    <name type="scientific">Massilia phyllostachyos</name>
    <dbReference type="NCBI Taxonomy" id="2898585"/>
    <lineage>
        <taxon>Bacteria</taxon>
        <taxon>Pseudomonadati</taxon>
        <taxon>Pseudomonadota</taxon>
        <taxon>Betaproteobacteria</taxon>
        <taxon>Burkholderiales</taxon>
        <taxon>Oxalobacteraceae</taxon>
        <taxon>Telluria group</taxon>
        <taxon>Massilia</taxon>
    </lineage>
</organism>
<comment type="caution">
    <text evidence="3">The sequence shown here is derived from an EMBL/GenBank/DDBJ whole genome shotgun (WGS) entry which is preliminary data.</text>
</comment>
<dbReference type="Proteomes" id="UP001179361">
    <property type="component" value="Unassembled WGS sequence"/>
</dbReference>
<comment type="similarity">
    <text evidence="1">Belongs to the prokaryotic/mitochondrial release factor family.</text>
</comment>
<protein>
    <submittedName>
        <fullName evidence="3">Peptide chain release factor H</fullName>
    </submittedName>
</protein>
<proteinExistence type="inferred from homology"/>
<evidence type="ECO:0000259" key="2">
    <source>
        <dbReference type="Pfam" id="PF00472"/>
    </source>
</evidence>
<dbReference type="InterPro" id="IPR045853">
    <property type="entry name" value="Pep_chain_release_fac_I_sf"/>
</dbReference>
<dbReference type="SUPFAM" id="SSF75620">
    <property type="entry name" value="Release factor"/>
    <property type="match status" value="1"/>
</dbReference>
<feature type="domain" description="Prokaryotic-type class I peptide chain release factors" evidence="2">
    <location>
        <begin position="109"/>
        <end position="187"/>
    </location>
</feature>
<keyword evidence="4" id="KW-1185">Reference proteome</keyword>
<accession>A0ABS8Q579</accession>
<gene>
    <name evidence="3" type="primary">prfH</name>
    <name evidence="3" type="ORF">LQ564_11320</name>
</gene>
<dbReference type="InterPro" id="IPR017509">
    <property type="entry name" value="PrfH"/>
</dbReference>
<dbReference type="Gene3D" id="3.30.70.1660">
    <property type="match status" value="1"/>
</dbReference>
<dbReference type="InterPro" id="IPR000352">
    <property type="entry name" value="Pep_chain_release_fac_I"/>
</dbReference>
<dbReference type="NCBIfam" id="TIGR03072">
    <property type="entry name" value="release_prfH"/>
    <property type="match status" value="1"/>
</dbReference>
<evidence type="ECO:0000313" key="3">
    <source>
        <dbReference type="EMBL" id="MCD2516896.1"/>
    </source>
</evidence>
<dbReference type="InterPro" id="IPR050057">
    <property type="entry name" value="Prokaryotic/Mito_RF"/>
</dbReference>
<dbReference type="PANTHER" id="PTHR43804:SF9">
    <property type="entry name" value="PEPTIDE CHAIN RELEASE FACTOR HOMOLOG-RELATED"/>
    <property type="match status" value="1"/>
</dbReference>
<dbReference type="Pfam" id="PF00472">
    <property type="entry name" value="RF-1"/>
    <property type="match status" value="1"/>
</dbReference>
<sequence>MAILMQISANTGPEECCLGVVKLLAHLEAKARATRVAVTLVDEVRAGATGLLQSAVLALEGDEAACRQFAAPYAGTILWVCPSPFRPQHRRKNWYLDVMLFAEPARDFDNEVRFETMRSSGPGGQHANKTETAVRATHVATGLSVKVGGSRSQSANKAAALALLGAKVREHLDQASQEARAQRRLRHASKAGDLVVKRFVGKEFAEA</sequence>